<dbReference type="Pfam" id="PF00883">
    <property type="entry name" value="Peptidase_M17"/>
    <property type="match status" value="1"/>
</dbReference>
<comment type="caution">
    <text evidence="6">The sequence shown here is derived from an EMBL/GenBank/DDBJ whole genome shotgun (WGS) entry which is preliminary data.</text>
</comment>
<reference evidence="6" key="2">
    <citation type="submission" date="2021-09" db="EMBL/GenBank/DDBJ databases">
        <authorList>
            <person name="Jia N."/>
            <person name="Wang J."/>
            <person name="Shi W."/>
            <person name="Du L."/>
            <person name="Sun Y."/>
            <person name="Zhan W."/>
            <person name="Jiang J."/>
            <person name="Wang Q."/>
            <person name="Zhang B."/>
            <person name="Ji P."/>
            <person name="Sakyi L.B."/>
            <person name="Cui X."/>
            <person name="Yuan T."/>
            <person name="Jiang B."/>
            <person name="Yang W."/>
            <person name="Lam T.T.-Y."/>
            <person name="Chang Q."/>
            <person name="Ding S."/>
            <person name="Wang X."/>
            <person name="Zhu J."/>
            <person name="Ruan X."/>
            <person name="Zhao L."/>
            <person name="Wei J."/>
            <person name="Que T."/>
            <person name="Du C."/>
            <person name="Cheng J."/>
            <person name="Dai P."/>
            <person name="Han X."/>
            <person name="Huang E."/>
            <person name="Gao Y."/>
            <person name="Liu J."/>
            <person name="Shao H."/>
            <person name="Ye R."/>
            <person name="Li L."/>
            <person name="Wei W."/>
            <person name="Wang X."/>
            <person name="Wang C."/>
            <person name="Huo Q."/>
            <person name="Li W."/>
            <person name="Guo W."/>
            <person name="Chen H."/>
            <person name="Chen S."/>
            <person name="Zhou L."/>
            <person name="Zhou L."/>
            <person name="Ni X."/>
            <person name="Tian J."/>
            <person name="Zhou Y."/>
            <person name="Sheng Y."/>
            <person name="Liu T."/>
            <person name="Pan Y."/>
            <person name="Xia L."/>
            <person name="Li J."/>
            <person name="Zhao F."/>
            <person name="Cao W."/>
        </authorList>
    </citation>
    <scope>NUCLEOTIDE SEQUENCE</scope>
    <source>
        <strain evidence="6">Rsan-2018</strain>
        <tissue evidence="6">Larvae</tissue>
    </source>
</reference>
<dbReference type="VEuPathDB" id="VectorBase:RSAN_048909"/>
<evidence type="ECO:0000313" key="7">
    <source>
        <dbReference type="Proteomes" id="UP000821837"/>
    </source>
</evidence>
<dbReference type="SUPFAM" id="SSF53187">
    <property type="entry name" value="Zn-dependent exopeptidases"/>
    <property type="match status" value="1"/>
</dbReference>
<evidence type="ECO:0000256" key="2">
    <source>
        <dbReference type="ARBA" id="ARBA00022438"/>
    </source>
</evidence>
<dbReference type="Gene3D" id="3.40.630.10">
    <property type="entry name" value="Zn peptidases"/>
    <property type="match status" value="1"/>
</dbReference>
<gene>
    <name evidence="6" type="ORF">HPB52_017941</name>
</gene>
<dbReference type="GO" id="GO:0070006">
    <property type="term" value="F:metalloaminopeptidase activity"/>
    <property type="evidence" value="ECO:0007669"/>
    <property type="project" value="InterPro"/>
</dbReference>
<sequence>MDGAEELMPVALRDTLRGVRFADYVEVDTGASVCGALTDEDIIAQVAGAQLLLKSQKVRKTKMTKRLCARAMVVALGAGATGVFCTSNALWNLLHEAGSVTGDRVWRMPLFDLYHKQMTKTTVADINNISKQAGAGGSCVAAAFLKEFVKCPQWAHLDIAGVMENKDEVPYLGSGMAGRPVRTLVEFVERAAKLEKL</sequence>
<evidence type="ECO:0000256" key="4">
    <source>
        <dbReference type="ARBA" id="ARBA00022801"/>
    </source>
</evidence>
<keyword evidence="7" id="KW-1185">Reference proteome</keyword>
<dbReference type="PANTHER" id="PTHR11963:SF23">
    <property type="entry name" value="CYTOSOL AMINOPEPTIDASE"/>
    <property type="match status" value="1"/>
</dbReference>
<keyword evidence="3" id="KW-0645">Protease</keyword>
<keyword evidence="4" id="KW-0378">Hydrolase</keyword>
<proteinExistence type="inferred from homology"/>
<dbReference type="InterPro" id="IPR000819">
    <property type="entry name" value="Peptidase_M17_C"/>
</dbReference>
<protein>
    <recommendedName>
        <fullName evidence="5">Cytosol aminopeptidase domain-containing protein</fullName>
    </recommendedName>
</protein>
<evidence type="ECO:0000256" key="1">
    <source>
        <dbReference type="ARBA" id="ARBA00009528"/>
    </source>
</evidence>
<keyword evidence="2" id="KW-0031">Aminopeptidase</keyword>
<feature type="domain" description="Cytosol aminopeptidase" evidence="5">
    <location>
        <begin position="70"/>
        <end position="185"/>
    </location>
</feature>
<reference evidence="6" key="1">
    <citation type="journal article" date="2020" name="Cell">
        <title>Large-Scale Comparative Analyses of Tick Genomes Elucidate Their Genetic Diversity and Vector Capacities.</title>
        <authorList>
            <consortium name="Tick Genome and Microbiome Consortium (TIGMIC)"/>
            <person name="Jia N."/>
            <person name="Wang J."/>
            <person name="Shi W."/>
            <person name="Du L."/>
            <person name="Sun Y."/>
            <person name="Zhan W."/>
            <person name="Jiang J.F."/>
            <person name="Wang Q."/>
            <person name="Zhang B."/>
            <person name="Ji P."/>
            <person name="Bell-Sakyi L."/>
            <person name="Cui X.M."/>
            <person name="Yuan T.T."/>
            <person name="Jiang B.G."/>
            <person name="Yang W.F."/>
            <person name="Lam T.T."/>
            <person name="Chang Q.C."/>
            <person name="Ding S.J."/>
            <person name="Wang X.J."/>
            <person name="Zhu J.G."/>
            <person name="Ruan X.D."/>
            <person name="Zhao L."/>
            <person name="Wei J.T."/>
            <person name="Ye R.Z."/>
            <person name="Que T.C."/>
            <person name="Du C.H."/>
            <person name="Zhou Y.H."/>
            <person name="Cheng J.X."/>
            <person name="Dai P.F."/>
            <person name="Guo W.B."/>
            <person name="Han X.H."/>
            <person name="Huang E.J."/>
            <person name="Li L.F."/>
            <person name="Wei W."/>
            <person name="Gao Y.C."/>
            <person name="Liu J.Z."/>
            <person name="Shao H.Z."/>
            <person name="Wang X."/>
            <person name="Wang C.C."/>
            <person name="Yang T.C."/>
            <person name="Huo Q.B."/>
            <person name="Li W."/>
            <person name="Chen H.Y."/>
            <person name="Chen S.E."/>
            <person name="Zhou L.G."/>
            <person name="Ni X.B."/>
            <person name="Tian J.H."/>
            <person name="Sheng Y."/>
            <person name="Liu T."/>
            <person name="Pan Y.S."/>
            <person name="Xia L.Y."/>
            <person name="Li J."/>
            <person name="Zhao F."/>
            <person name="Cao W.C."/>
        </authorList>
    </citation>
    <scope>NUCLEOTIDE SEQUENCE</scope>
    <source>
        <strain evidence="6">Rsan-2018</strain>
    </source>
</reference>
<evidence type="ECO:0000313" key="6">
    <source>
        <dbReference type="EMBL" id="KAH7972845.1"/>
    </source>
</evidence>
<organism evidence="6 7">
    <name type="scientific">Rhipicephalus sanguineus</name>
    <name type="common">Brown dog tick</name>
    <name type="synonym">Ixodes sanguineus</name>
    <dbReference type="NCBI Taxonomy" id="34632"/>
    <lineage>
        <taxon>Eukaryota</taxon>
        <taxon>Metazoa</taxon>
        <taxon>Ecdysozoa</taxon>
        <taxon>Arthropoda</taxon>
        <taxon>Chelicerata</taxon>
        <taxon>Arachnida</taxon>
        <taxon>Acari</taxon>
        <taxon>Parasitiformes</taxon>
        <taxon>Ixodida</taxon>
        <taxon>Ixodoidea</taxon>
        <taxon>Ixodidae</taxon>
        <taxon>Rhipicephalinae</taxon>
        <taxon>Rhipicephalus</taxon>
        <taxon>Rhipicephalus</taxon>
    </lineage>
</organism>
<dbReference type="AlphaFoldDB" id="A0A9D4QBJ3"/>
<evidence type="ECO:0000256" key="3">
    <source>
        <dbReference type="ARBA" id="ARBA00022670"/>
    </source>
</evidence>
<dbReference type="Proteomes" id="UP000821837">
    <property type="component" value="Chromosome 11"/>
</dbReference>
<evidence type="ECO:0000259" key="5">
    <source>
        <dbReference type="Pfam" id="PF00883"/>
    </source>
</evidence>
<dbReference type="GO" id="GO:0030145">
    <property type="term" value="F:manganese ion binding"/>
    <property type="evidence" value="ECO:0007669"/>
    <property type="project" value="InterPro"/>
</dbReference>
<name>A0A9D4QBJ3_RHISA</name>
<comment type="similarity">
    <text evidence="1">Belongs to the peptidase M17 family.</text>
</comment>
<dbReference type="PANTHER" id="PTHR11963">
    <property type="entry name" value="LEUCINE AMINOPEPTIDASE-RELATED"/>
    <property type="match status" value="1"/>
</dbReference>
<dbReference type="GO" id="GO:0005737">
    <property type="term" value="C:cytoplasm"/>
    <property type="evidence" value="ECO:0007669"/>
    <property type="project" value="InterPro"/>
</dbReference>
<dbReference type="GO" id="GO:0006508">
    <property type="term" value="P:proteolysis"/>
    <property type="evidence" value="ECO:0007669"/>
    <property type="project" value="UniProtKB-KW"/>
</dbReference>
<dbReference type="InterPro" id="IPR011356">
    <property type="entry name" value="Leucine_aapep/pepB"/>
</dbReference>
<accession>A0A9D4QBJ3</accession>
<dbReference type="EMBL" id="JABSTV010001247">
    <property type="protein sequence ID" value="KAH7972845.1"/>
    <property type="molecule type" value="Genomic_DNA"/>
</dbReference>